<name>A0A0V1BFK5_TRISP</name>
<feature type="transmembrane region" description="Helical" evidence="1">
    <location>
        <begin position="21"/>
        <end position="40"/>
    </location>
</feature>
<dbReference type="InParanoid" id="A0A0V1BFK5"/>
<evidence type="ECO:0000313" key="3">
    <source>
        <dbReference type="Proteomes" id="UP000054776"/>
    </source>
</evidence>
<dbReference type="OrthoDB" id="10469830at2759"/>
<proteinExistence type="predicted"/>
<protein>
    <submittedName>
        <fullName evidence="2">Uncharacterized protein</fullName>
    </submittedName>
</protein>
<organism evidence="2 3">
    <name type="scientific">Trichinella spiralis</name>
    <name type="common">Trichina worm</name>
    <dbReference type="NCBI Taxonomy" id="6334"/>
    <lineage>
        <taxon>Eukaryota</taxon>
        <taxon>Metazoa</taxon>
        <taxon>Ecdysozoa</taxon>
        <taxon>Nematoda</taxon>
        <taxon>Enoplea</taxon>
        <taxon>Dorylaimia</taxon>
        <taxon>Trichinellida</taxon>
        <taxon>Trichinellidae</taxon>
        <taxon>Trichinella</taxon>
    </lineage>
</organism>
<comment type="caution">
    <text evidence="2">The sequence shown here is derived from an EMBL/GenBank/DDBJ whole genome shotgun (WGS) entry which is preliminary data.</text>
</comment>
<sequence>MKRGHSKICLPENACKFSFTCYAFVYVALVSMGVGVQYVIRVHWSSPCDDGRRMTLKTALIFIYITLHYFTEVIHLHIWRNVTTEDKQEELEDIYFHMKKNEDADDTKQNG</sequence>
<evidence type="ECO:0000313" key="2">
    <source>
        <dbReference type="EMBL" id="KRY35681.1"/>
    </source>
</evidence>
<dbReference type="EMBL" id="JYDH01000051">
    <property type="protein sequence ID" value="KRY35681.1"/>
    <property type="molecule type" value="Genomic_DNA"/>
</dbReference>
<dbReference type="Proteomes" id="UP000054776">
    <property type="component" value="Unassembled WGS sequence"/>
</dbReference>
<feature type="transmembrane region" description="Helical" evidence="1">
    <location>
        <begin position="60"/>
        <end position="79"/>
    </location>
</feature>
<gene>
    <name evidence="2" type="ORF">T01_8092</name>
</gene>
<keyword evidence="3" id="KW-1185">Reference proteome</keyword>
<accession>A0A0V1BFK5</accession>
<keyword evidence="1" id="KW-1133">Transmembrane helix</keyword>
<keyword evidence="1" id="KW-0472">Membrane</keyword>
<reference evidence="2 3" key="1">
    <citation type="submission" date="2015-01" db="EMBL/GenBank/DDBJ databases">
        <title>Evolution of Trichinella species and genotypes.</title>
        <authorList>
            <person name="Korhonen P.K."/>
            <person name="Edoardo P."/>
            <person name="Giuseppe L.R."/>
            <person name="Gasser R.B."/>
        </authorList>
    </citation>
    <scope>NUCLEOTIDE SEQUENCE [LARGE SCALE GENOMIC DNA]</scope>
    <source>
        <strain evidence="2">ISS3</strain>
    </source>
</reference>
<dbReference type="AlphaFoldDB" id="A0A0V1BFK5"/>
<evidence type="ECO:0000256" key="1">
    <source>
        <dbReference type="SAM" id="Phobius"/>
    </source>
</evidence>
<keyword evidence="1" id="KW-0812">Transmembrane</keyword>